<organism evidence="1 2">
    <name type="scientific">Caerostris extrusa</name>
    <name type="common">Bark spider</name>
    <name type="synonym">Caerostris bankana</name>
    <dbReference type="NCBI Taxonomy" id="172846"/>
    <lineage>
        <taxon>Eukaryota</taxon>
        <taxon>Metazoa</taxon>
        <taxon>Ecdysozoa</taxon>
        <taxon>Arthropoda</taxon>
        <taxon>Chelicerata</taxon>
        <taxon>Arachnida</taxon>
        <taxon>Araneae</taxon>
        <taxon>Araneomorphae</taxon>
        <taxon>Entelegynae</taxon>
        <taxon>Araneoidea</taxon>
        <taxon>Araneidae</taxon>
        <taxon>Caerostris</taxon>
    </lineage>
</organism>
<protein>
    <submittedName>
        <fullName evidence="1">Uncharacterized protein</fullName>
    </submittedName>
</protein>
<name>A0AAV4T3L2_CAEEX</name>
<evidence type="ECO:0000313" key="2">
    <source>
        <dbReference type="Proteomes" id="UP001054945"/>
    </source>
</evidence>
<dbReference type="Proteomes" id="UP001054945">
    <property type="component" value="Unassembled WGS sequence"/>
</dbReference>
<sequence length="74" mass="8339">MDASSDIREETLFPEKLKSINACAVRASLFISVIARDPCRNRGLFVVVIPPVCVSGLTHFHDSWAYIFFRPVNN</sequence>
<comment type="caution">
    <text evidence="1">The sequence shown here is derived from an EMBL/GenBank/DDBJ whole genome shotgun (WGS) entry which is preliminary data.</text>
</comment>
<dbReference type="EMBL" id="BPLR01010511">
    <property type="protein sequence ID" value="GIY39789.1"/>
    <property type="molecule type" value="Genomic_DNA"/>
</dbReference>
<accession>A0AAV4T3L2</accession>
<keyword evidence="2" id="KW-1185">Reference proteome</keyword>
<dbReference type="AlphaFoldDB" id="A0AAV4T3L2"/>
<proteinExistence type="predicted"/>
<reference evidence="1 2" key="1">
    <citation type="submission" date="2021-06" db="EMBL/GenBank/DDBJ databases">
        <title>Caerostris extrusa draft genome.</title>
        <authorList>
            <person name="Kono N."/>
            <person name="Arakawa K."/>
        </authorList>
    </citation>
    <scope>NUCLEOTIDE SEQUENCE [LARGE SCALE GENOMIC DNA]</scope>
</reference>
<gene>
    <name evidence="1" type="ORF">CEXT_680271</name>
</gene>
<evidence type="ECO:0000313" key="1">
    <source>
        <dbReference type="EMBL" id="GIY39789.1"/>
    </source>
</evidence>